<evidence type="ECO:0000313" key="2">
    <source>
        <dbReference type="Proteomes" id="UP001143910"/>
    </source>
</evidence>
<protein>
    <submittedName>
        <fullName evidence="1">Uncharacterized protein</fullName>
    </submittedName>
</protein>
<name>A0ACC1NE24_9HYPO</name>
<reference evidence="1" key="1">
    <citation type="submission" date="2022-08" db="EMBL/GenBank/DDBJ databases">
        <title>Genome Sequence of Lecanicillium fungicola.</title>
        <authorList>
            <person name="Buettner E."/>
        </authorList>
    </citation>
    <scope>NUCLEOTIDE SEQUENCE</scope>
    <source>
        <strain evidence="1">Babe33</strain>
    </source>
</reference>
<gene>
    <name evidence="1" type="ORF">NQ176_g4762</name>
</gene>
<dbReference type="Proteomes" id="UP001143910">
    <property type="component" value="Unassembled WGS sequence"/>
</dbReference>
<comment type="caution">
    <text evidence="1">The sequence shown here is derived from an EMBL/GenBank/DDBJ whole genome shotgun (WGS) entry which is preliminary data.</text>
</comment>
<proteinExistence type="predicted"/>
<sequence>MNILAYLYIITGLAVAALNCRPEGPVLPKPSNLADASAFRHAAVDLAHTFDAISSGGTTMPWPVANFSFSVAVVSADQEDGTPIWQYHHRAQGNVKGTEKVDADSQYLIGSISKMVTTYIMLATGMDLDVPVTTYLPLLKGSEKMEWESITLRMLASQMAGVPTNYGFSDYYVLKDVYLALGFPPIDDSEYPPCGVIGLNQGCTANQLQAGLRDSYPIVPPGARPSYSNAAFNLIALAIETHTNRTYAQQVYEFVTKPLNLSSATRPSPGDDSKAVIPPGDTSGWGADYGRPIVAAILFVII</sequence>
<organism evidence="1 2">
    <name type="scientific">Zarea fungicola</name>
    <dbReference type="NCBI Taxonomy" id="93591"/>
    <lineage>
        <taxon>Eukaryota</taxon>
        <taxon>Fungi</taxon>
        <taxon>Dikarya</taxon>
        <taxon>Ascomycota</taxon>
        <taxon>Pezizomycotina</taxon>
        <taxon>Sordariomycetes</taxon>
        <taxon>Hypocreomycetidae</taxon>
        <taxon>Hypocreales</taxon>
        <taxon>Cordycipitaceae</taxon>
        <taxon>Zarea</taxon>
    </lineage>
</organism>
<dbReference type="EMBL" id="JANJQO010000545">
    <property type="protein sequence ID" value="KAJ2976751.1"/>
    <property type="molecule type" value="Genomic_DNA"/>
</dbReference>
<keyword evidence="2" id="KW-1185">Reference proteome</keyword>
<accession>A0ACC1NE24</accession>
<evidence type="ECO:0000313" key="1">
    <source>
        <dbReference type="EMBL" id="KAJ2976751.1"/>
    </source>
</evidence>